<dbReference type="InterPro" id="IPR009000">
    <property type="entry name" value="Transl_B-barrel_sf"/>
</dbReference>
<keyword evidence="3" id="KW-0548">Nucleotidyltransferase</keyword>
<dbReference type="InterPro" id="IPR011779">
    <property type="entry name" value="SO4_adenylTrfase_lsu"/>
</dbReference>
<reference evidence="8" key="2">
    <citation type="submission" date="2021-04" db="EMBL/GenBank/DDBJ databases">
        <authorList>
            <person name="Dong X."/>
        </authorList>
    </citation>
    <scope>NUCLEOTIDE SEQUENCE</scope>
    <source>
        <strain evidence="8">ZWT</strain>
    </source>
</reference>
<dbReference type="InterPro" id="IPR044139">
    <property type="entry name" value="CysN_NoDQ_III"/>
</dbReference>
<dbReference type="CDD" id="cd04095">
    <property type="entry name" value="CysN_NoDQ_III"/>
    <property type="match status" value="1"/>
</dbReference>
<keyword evidence="4" id="KW-0547">Nucleotide-binding</keyword>
<evidence type="ECO:0000256" key="4">
    <source>
        <dbReference type="ARBA" id="ARBA00022741"/>
    </source>
</evidence>
<dbReference type="PROSITE" id="PS00301">
    <property type="entry name" value="G_TR_1"/>
    <property type="match status" value="1"/>
</dbReference>
<evidence type="ECO:0000256" key="6">
    <source>
        <dbReference type="ARBA" id="ARBA00023134"/>
    </source>
</evidence>
<dbReference type="InterPro" id="IPR054696">
    <property type="entry name" value="GTP-eEF1A_C"/>
</dbReference>
<dbReference type="GO" id="GO:0016301">
    <property type="term" value="F:kinase activity"/>
    <property type="evidence" value="ECO:0007669"/>
    <property type="project" value="UniProtKB-KW"/>
</dbReference>
<dbReference type="InterPro" id="IPR041757">
    <property type="entry name" value="CysN_GTP-bd"/>
</dbReference>
<dbReference type="EMBL" id="JAGSOJ010000001">
    <property type="protein sequence ID" value="MCM1989267.1"/>
    <property type="molecule type" value="Genomic_DNA"/>
</dbReference>
<dbReference type="PANTHER" id="PTHR23115">
    <property type="entry name" value="TRANSLATION FACTOR"/>
    <property type="match status" value="1"/>
</dbReference>
<keyword evidence="6" id="KW-0342">GTP-binding</keyword>
<keyword evidence="9" id="KW-1185">Reference proteome</keyword>
<feature type="domain" description="Tr-type G" evidence="7">
    <location>
        <begin position="16"/>
        <end position="228"/>
    </location>
</feature>
<dbReference type="InterPro" id="IPR059117">
    <property type="entry name" value="APS_kinase_dom"/>
</dbReference>
<dbReference type="Pfam" id="PF22594">
    <property type="entry name" value="GTP-eEF1A_C"/>
    <property type="match status" value="1"/>
</dbReference>
<dbReference type="Pfam" id="PF01583">
    <property type="entry name" value="APS_kinase"/>
    <property type="match status" value="1"/>
</dbReference>
<dbReference type="InterPro" id="IPR031157">
    <property type="entry name" value="G_TR_CS"/>
</dbReference>
<dbReference type="SUPFAM" id="SSF50447">
    <property type="entry name" value="Translation proteins"/>
    <property type="match status" value="1"/>
</dbReference>
<dbReference type="Gene3D" id="2.40.30.10">
    <property type="entry name" value="Translation factors"/>
    <property type="match status" value="2"/>
</dbReference>
<organism evidence="8 9">
    <name type="scientific">Oceanirhabdus seepicola</name>
    <dbReference type="NCBI Taxonomy" id="2828781"/>
    <lineage>
        <taxon>Bacteria</taxon>
        <taxon>Bacillati</taxon>
        <taxon>Bacillota</taxon>
        <taxon>Clostridia</taxon>
        <taxon>Eubacteriales</taxon>
        <taxon>Clostridiaceae</taxon>
        <taxon>Oceanirhabdus</taxon>
    </lineage>
</organism>
<dbReference type="AlphaFoldDB" id="A0A9J6NYC3"/>
<dbReference type="GO" id="GO:0005525">
    <property type="term" value="F:GTP binding"/>
    <property type="evidence" value="ECO:0007669"/>
    <property type="project" value="UniProtKB-KW"/>
</dbReference>
<gene>
    <name evidence="8" type="ORF">KDK92_05895</name>
</gene>
<dbReference type="Pfam" id="PF00009">
    <property type="entry name" value="GTP_EFTU"/>
    <property type="match status" value="1"/>
</dbReference>
<reference evidence="8" key="1">
    <citation type="journal article" date="2021" name="mSystems">
        <title>Bacteria and Archaea Synergistically Convert Glycine Betaine to Biogenic Methane in the Formosa Cold Seep of the South China Sea.</title>
        <authorList>
            <person name="Li L."/>
            <person name="Zhang W."/>
            <person name="Zhang S."/>
            <person name="Song L."/>
            <person name="Sun Q."/>
            <person name="Zhang H."/>
            <person name="Xiang H."/>
            <person name="Dong X."/>
        </authorList>
    </citation>
    <scope>NUCLEOTIDE SEQUENCE</scope>
    <source>
        <strain evidence="8">ZWT</strain>
    </source>
</reference>
<evidence type="ECO:0000256" key="5">
    <source>
        <dbReference type="ARBA" id="ARBA00022840"/>
    </source>
</evidence>
<comment type="caution">
    <text evidence="8">The sequence shown here is derived from an EMBL/GenBank/DDBJ whole genome shotgun (WGS) entry which is preliminary data.</text>
</comment>
<dbReference type="InterPro" id="IPR050100">
    <property type="entry name" value="TRAFAC_GTPase_members"/>
</dbReference>
<accession>A0A9J6NYC3</accession>
<sequence>MDICKEDIVMSDFKSREDMAITIVGHVDHGKSTIIGRLMADTNSLPEGKLEQVKENCKRNSKPFEYAFLLDALKDEQAQGITIDAARCFFKTDIRDYIILDSPGHIEFLKNMVTGASRAEAALLVIDAKEGVQENSTRHGYLLSMLGINQISVIVNKMDLVNYDEKIFNNIIEEYSGFLEKIDVKPTSFIPVSGLKGDNVANKSENMPWYKGKTVLQQLDEFENAKPLTEAPFRMPVQGVYKFTNKGDSRRIIAGTIESGKVSVGDEIVFYPSGKQTKVKSIEAFNADKPKSQSAGYACGFTMTDQIYITRGEIAVRFDELKPQVSSRMRTNIFWLGKEPLTLGKRYLLKIGTAKIGMQVEKIERVMNASNLNNEEKTEVERNEVAECILTLDKVIAFDLAKNLASTSRFVIVDNYEIAGGGIIGETLEDRQEWVREKVITRNTKWEKSVISRERRAEKYNQKSSLIIVAGTKGSGKKEVAKELERKLLEDGKFVYYMGMSNILYGVDADIKVPNNQINRQEQIRRMAEVANLMMDAGMILIINLCDLDKHEVDLINTVIDMDNIKIVCIGEEQVIDKCDLCIPKLENKNEVVDKIKSMLQEDGVIFKPY</sequence>
<evidence type="ECO:0000256" key="1">
    <source>
        <dbReference type="ARBA" id="ARBA00012391"/>
    </source>
</evidence>
<dbReference type="NCBIfam" id="TIGR02034">
    <property type="entry name" value="CysN"/>
    <property type="match status" value="1"/>
</dbReference>
<evidence type="ECO:0000259" key="7">
    <source>
        <dbReference type="PROSITE" id="PS51722"/>
    </source>
</evidence>
<dbReference type="Gene3D" id="3.40.50.300">
    <property type="entry name" value="P-loop containing nucleotide triphosphate hydrolases"/>
    <property type="match status" value="2"/>
</dbReference>
<dbReference type="PROSITE" id="PS51722">
    <property type="entry name" value="G_TR_2"/>
    <property type="match status" value="1"/>
</dbReference>
<dbReference type="GO" id="GO:0003924">
    <property type="term" value="F:GTPase activity"/>
    <property type="evidence" value="ECO:0007669"/>
    <property type="project" value="InterPro"/>
</dbReference>
<dbReference type="GO" id="GO:0005524">
    <property type="term" value="F:ATP binding"/>
    <property type="evidence" value="ECO:0007669"/>
    <property type="project" value="UniProtKB-KW"/>
</dbReference>
<dbReference type="CDD" id="cd04166">
    <property type="entry name" value="CysN_ATPS"/>
    <property type="match status" value="1"/>
</dbReference>
<proteinExistence type="predicted"/>
<evidence type="ECO:0000256" key="2">
    <source>
        <dbReference type="ARBA" id="ARBA00022679"/>
    </source>
</evidence>
<evidence type="ECO:0000313" key="9">
    <source>
        <dbReference type="Proteomes" id="UP001056429"/>
    </source>
</evidence>
<dbReference type="EC" id="2.7.7.4" evidence="1"/>
<dbReference type="InterPro" id="IPR027417">
    <property type="entry name" value="P-loop_NTPase"/>
</dbReference>
<evidence type="ECO:0000256" key="3">
    <source>
        <dbReference type="ARBA" id="ARBA00022695"/>
    </source>
</evidence>
<dbReference type="SUPFAM" id="SSF50465">
    <property type="entry name" value="EF-Tu/eEF-1alpha/eIF2-gamma C-terminal domain"/>
    <property type="match status" value="1"/>
</dbReference>
<dbReference type="InterPro" id="IPR009001">
    <property type="entry name" value="Transl_elong_EF1A/Init_IF2_C"/>
</dbReference>
<dbReference type="Proteomes" id="UP001056429">
    <property type="component" value="Unassembled WGS sequence"/>
</dbReference>
<name>A0A9J6NYC3_9CLOT</name>
<dbReference type="GO" id="GO:0004781">
    <property type="term" value="F:sulfate adenylyltransferase (ATP) activity"/>
    <property type="evidence" value="ECO:0007669"/>
    <property type="project" value="UniProtKB-EC"/>
</dbReference>
<keyword evidence="2 8" id="KW-0808">Transferase</keyword>
<dbReference type="PRINTS" id="PR00315">
    <property type="entry name" value="ELONGATNFCT"/>
</dbReference>
<keyword evidence="8" id="KW-0418">Kinase</keyword>
<protein>
    <recommendedName>
        <fullName evidence="1">sulfate adenylyltransferase</fullName>
        <ecNumber evidence="1">2.7.7.4</ecNumber>
    </recommendedName>
</protein>
<keyword evidence="5" id="KW-0067">ATP-binding</keyword>
<evidence type="ECO:0000313" key="8">
    <source>
        <dbReference type="EMBL" id="MCM1989267.1"/>
    </source>
</evidence>
<dbReference type="GO" id="GO:0006790">
    <property type="term" value="P:sulfur compound metabolic process"/>
    <property type="evidence" value="ECO:0007669"/>
    <property type="project" value="InterPro"/>
</dbReference>
<dbReference type="SUPFAM" id="SSF52540">
    <property type="entry name" value="P-loop containing nucleoside triphosphate hydrolases"/>
    <property type="match status" value="2"/>
</dbReference>
<dbReference type="InterPro" id="IPR000795">
    <property type="entry name" value="T_Tr_GTP-bd_dom"/>
</dbReference>